<feature type="region of interest" description="Disordered" evidence="1">
    <location>
        <begin position="1"/>
        <end position="21"/>
    </location>
</feature>
<protein>
    <submittedName>
        <fullName evidence="2">Uncharacterized protein</fullName>
    </submittedName>
</protein>
<evidence type="ECO:0000313" key="3">
    <source>
        <dbReference type="Proteomes" id="UP000007799"/>
    </source>
</evidence>
<proteinExistence type="predicted"/>
<dbReference type="InParanoid" id="F2U7T9"/>
<feature type="region of interest" description="Disordered" evidence="1">
    <location>
        <begin position="77"/>
        <end position="99"/>
    </location>
</feature>
<gene>
    <name evidence="2" type="ORF">PTSG_04573</name>
</gene>
<dbReference type="RefSeq" id="XP_004994667.1">
    <property type="nucleotide sequence ID" value="XM_004994610.1"/>
</dbReference>
<dbReference type="KEGG" id="sre:PTSG_04573"/>
<dbReference type="GeneID" id="16075250"/>
<evidence type="ECO:0000256" key="1">
    <source>
        <dbReference type="SAM" id="MobiDB-lite"/>
    </source>
</evidence>
<feature type="compositionally biased region" description="Basic residues" evidence="1">
    <location>
        <begin position="1"/>
        <end position="11"/>
    </location>
</feature>
<evidence type="ECO:0000313" key="2">
    <source>
        <dbReference type="EMBL" id="EGD72844.1"/>
    </source>
</evidence>
<dbReference type="AlphaFoldDB" id="F2U7T9"/>
<dbReference type="Proteomes" id="UP000007799">
    <property type="component" value="Unassembled WGS sequence"/>
</dbReference>
<keyword evidence="3" id="KW-1185">Reference proteome</keyword>
<organism evidence="3">
    <name type="scientific">Salpingoeca rosetta (strain ATCC 50818 / BSB-021)</name>
    <dbReference type="NCBI Taxonomy" id="946362"/>
    <lineage>
        <taxon>Eukaryota</taxon>
        <taxon>Choanoflagellata</taxon>
        <taxon>Craspedida</taxon>
        <taxon>Salpingoecidae</taxon>
        <taxon>Salpingoeca</taxon>
    </lineage>
</organism>
<dbReference type="EMBL" id="GL832964">
    <property type="protein sequence ID" value="EGD72844.1"/>
    <property type="molecule type" value="Genomic_DNA"/>
</dbReference>
<accession>F2U7T9</accession>
<name>F2U7T9_SALR5</name>
<sequence>MLLPLNKHKSKASPGNTRGRYQPICAPGTLAGRAATWTPSSSERAPRHMAVEARLPSSIFLMTKTAQFVLLLDSPSKTPPPSSLRQLPRAPAHSRRFSPSPFIPATLKRTGHVCLAQHTPAHQPAMRGATPPYMLLASSSTIRISTIGTKHNLRPTCS</sequence>
<reference evidence="2" key="1">
    <citation type="submission" date="2009-08" db="EMBL/GenBank/DDBJ databases">
        <title>Annotation of Salpingoeca rosetta.</title>
        <authorList>
            <consortium name="The Broad Institute Genome Sequencing Platform"/>
            <person name="Russ C."/>
            <person name="Cuomo C."/>
            <person name="Burger G."/>
            <person name="Gray M.W."/>
            <person name="Holland P.W.H."/>
            <person name="King N."/>
            <person name="Lang F.B.F."/>
            <person name="Roger A.J."/>
            <person name="Ruiz-Trillo I."/>
            <person name="Young S.K."/>
            <person name="Zeng Q."/>
            <person name="Gargeya S."/>
            <person name="Alvarado L."/>
            <person name="Berlin A."/>
            <person name="Chapman S.B."/>
            <person name="Chen Z."/>
            <person name="Freedman E."/>
            <person name="Gellesch M."/>
            <person name="Goldberg J."/>
            <person name="Griggs A."/>
            <person name="Gujja S."/>
            <person name="Heilman E."/>
            <person name="Heiman D."/>
            <person name="Howarth C."/>
            <person name="Mehta T."/>
            <person name="Neiman D."/>
            <person name="Pearson M."/>
            <person name="Roberts A."/>
            <person name="Saif S."/>
            <person name="Shea T."/>
            <person name="Shenoy N."/>
            <person name="Sisk P."/>
            <person name="Stolte C."/>
            <person name="Sykes S."/>
            <person name="White J."/>
            <person name="Yandava C."/>
            <person name="Haas B."/>
            <person name="Nusbaum C."/>
            <person name="Birren B."/>
        </authorList>
    </citation>
    <scope>NUCLEOTIDE SEQUENCE [LARGE SCALE GENOMIC DNA]</scope>
    <source>
        <strain evidence="2">ATCC 50818</strain>
    </source>
</reference>